<accession>A0AAD6X1P8</accession>
<feature type="compositionally biased region" description="Basic and acidic residues" evidence="1">
    <location>
        <begin position="149"/>
        <end position="160"/>
    </location>
</feature>
<dbReference type="EMBL" id="JARJCM010000080">
    <property type="protein sequence ID" value="KAJ7031581.1"/>
    <property type="molecule type" value="Genomic_DNA"/>
</dbReference>
<comment type="caution">
    <text evidence="2">The sequence shown here is derived from an EMBL/GenBank/DDBJ whole genome shotgun (WGS) entry which is preliminary data.</text>
</comment>
<evidence type="ECO:0000256" key="1">
    <source>
        <dbReference type="SAM" id="MobiDB-lite"/>
    </source>
</evidence>
<proteinExistence type="predicted"/>
<organism evidence="2 3">
    <name type="scientific">Mycena alexandri</name>
    <dbReference type="NCBI Taxonomy" id="1745969"/>
    <lineage>
        <taxon>Eukaryota</taxon>
        <taxon>Fungi</taxon>
        <taxon>Dikarya</taxon>
        <taxon>Basidiomycota</taxon>
        <taxon>Agaricomycotina</taxon>
        <taxon>Agaricomycetes</taxon>
        <taxon>Agaricomycetidae</taxon>
        <taxon>Agaricales</taxon>
        <taxon>Marasmiineae</taxon>
        <taxon>Mycenaceae</taxon>
        <taxon>Mycena</taxon>
    </lineage>
</organism>
<name>A0AAD6X1P8_9AGAR</name>
<reference evidence="2" key="1">
    <citation type="submission" date="2023-03" db="EMBL/GenBank/DDBJ databases">
        <title>Massive genome expansion in bonnet fungi (Mycena s.s.) driven by repeated elements and novel gene families across ecological guilds.</title>
        <authorList>
            <consortium name="Lawrence Berkeley National Laboratory"/>
            <person name="Harder C.B."/>
            <person name="Miyauchi S."/>
            <person name="Viragh M."/>
            <person name="Kuo A."/>
            <person name="Thoen E."/>
            <person name="Andreopoulos B."/>
            <person name="Lu D."/>
            <person name="Skrede I."/>
            <person name="Drula E."/>
            <person name="Henrissat B."/>
            <person name="Morin E."/>
            <person name="Kohler A."/>
            <person name="Barry K."/>
            <person name="LaButti K."/>
            <person name="Morin E."/>
            <person name="Salamov A."/>
            <person name="Lipzen A."/>
            <person name="Mereny Z."/>
            <person name="Hegedus B."/>
            <person name="Baldrian P."/>
            <person name="Stursova M."/>
            <person name="Weitz H."/>
            <person name="Taylor A."/>
            <person name="Grigoriev I.V."/>
            <person name="Nagy L.G."/>
            <person name="Martin F."/>
            <person name="Kauserud H."/>
        </authorList>
    </citation>
    <scope>NUCLEOTIDE SEQUENCE</scope>
    <source>
        <strain evidence="2">CBHHK200</strain>
    </source>
</reference>
<evidence type="ECO:0000313" key="2">
    <source>
        <dbReference type="EMBL" id="KAJ7031581.1"/>
    </source>
</evidence>
<sequence length="244" mass="26671">MEGTHTCAQLSRLFNIISSPSLGNRMDPSQFELFDTGAGNWGEQTVRTMLRKGSAFIKVTTPYRGIHTVAVVRVEAQRDTQKMRVRLLNDSKGHPPWHAMPRLLRAGERPEQLAATLTVKATTAREWRIMIEFRPGASSPRPARQSVLGEKHNTKKEPKGADTSLRLATGQFGTDAGPTAVSFADQVDTHIPCPRADRPTAALSLGSRQDEQAHLAFELFGIFGLNCLADFVAPEGSSPPSRAS</sequence>
<feature type="region of interest" description="Disordered" evidence="1">
    <location>
        <begin position="135"/>
        <end position="163"/>
    </location>
</feature>
<evidence type="ECO:0000313" key="3">
    <source>
        <dbReference type="Proteomes" id="UP001218188"/>
    </source>
</evidence>
<dbReference type="AlphaFoldDB" id="A0AAD6X1P8"/>
<gene>
    <name evidence="2" type="ORF">C8F04DRAFT_1185749</name>
</gene>
<dbReference type="Proteomes" id="UP001218188">
    <property type="component" value="Unassembled WGS sequence"/>
</dbReference>
<keyword evidence="3" id="KW-1185">Reference proteome</keyword>
<protein>
    <submittedName>
        <fullName evidence="2">Uncharacterized protein</fullName>
    </submittedName>
</protein>